<feature type="compositionally biased region" description="Basic and acidic residues" evidence="1">
    <location>
        <begin position="27"/>
        <end position="36"/>
    </location>
</feature>
<feature type="non-terminal residue" evidence="2">
    <location>
        <position position="52"/>
    </location>
</feature>
<reference evidence="2" key="1">
    <citation type="submission" date="2021-04" db="EMBL/GenBank/DDBJ databases">
        <authorList>
            <consortium name="Molecular Ecology Group"/>
        </authorList>
    </citation>
    <scope>NUCLEOTIDE SEQUENCE</scope>
</reference>
<sequence length="52" mass="5986">TPDSTKRWTKRPDTAPTASCRCPYSTTRERSSEWRRSSTRLPATTSLPNKMK</sequence>
<proteinExistence type="predicted"/>
<evidence type="ECO:0000256" key="1">
    <source>
        <dbReference type="SAM" id="MobiDB-lite"/>
    </source>
</evidence>
<feature type="non-terminal residue" evidence="2">
    <location>
        <position position="1"/>
    </location>
</feature>
<dbReference type="EMBL" id="CAJHNH020003424">
    <property type="protein sequence ID" value="CAG5129265.1"/>
    <property type="molecule type" value="Genomic_DNA"/>
</dbReference>
<evidence type="ECO:0000313" key="3">
    <source>
        <dbReference type="Proteomes" id="UP000678393"/>
    </source>
</evidence>
<dbReference type="Proteomes" id="UP000678393">
    <property type="component" value="Unassembled WGS sequence"/>
</dbReference>
<name>A0A8S3ZND0_9EUPU</name>
<keyword evidence="3" id="KW-1185">Reference proteome</keyword>
<feature type="compositionally biased region" description="Polar residues" evidence="1">
    <location>
        <begin position="41"/>
        <end position="52"/>
    </location>
</feature>
<feature type="region of interest" description="Disordered" evidence="1">
    <location>
        <begin position="1"/>
        <end position="52"/>
    </location>
</feature>
<comment type="caution">
    <text evidence="2">The sequence shown here is derived from an EMBL/GenBank/DDBJ whole genome shotgun (WGS) entry which is preliminary data.</text>
</comment>
<protein>
    <submittedName>
        <fullName evidence="2">Uncharacterized protein</fullName>
    </submittedName>
</protein>
<organism evidence="2 3">
    <name type="scientific">Candidula unifasciata</name>
    <dbReference type="NCBI Taxonomy" id="100452"/>
    <lineage>
        <taxon>Eukaryota</taxon>
        <taxon>Metazoa</taxon>
        <taxon>Spiralia</taxon>
        <taxon>Lophotrochozoa</taxon>
        <taxon>Mollusca</taxon>
        <taxon>Gastropoda</taxon>
        <taxon>Heterobranchia</taxon>
        <taxon>Euthyneura</taxon>
        <taxon>Panpulmonata</taxon>
        <taxon>Eupulmonata</taxon>
        <taxon>Stylommatophora</taxon>
        <taxon>Helicina</taxon>
        <taxon>Helicoidea</taxon>
        <taxon>Geomitridae</taxon>
        <taxon>Candidula</taxon>
    </lineage>
</organism>
<dbReference type="AlphaFoldDB" id="A0A8S3ZND0"/>
<accession>A0A8S3ZND0</accession>
<evidence type="ECO:0000313" key="2">
    <source>
        <dbReference type="EMBL" id="CAG5129265.1"/>
    </source>
</evidence>
<gene>
    <name evidence="2" type="ORF">CUNI_LOCUS14823</name>
</gene>
<feature type="compositionally biased region" description="Basic and acidic residues" evidence="1">
    <location>
        <begin position="1"/>
        <end position="13"/>
    </location>
</feature>